<reference evidence="1 2" key="1">
    <citation type="submission" date="2022-05" db="EMBL/GenBank/DDBJ databases">
        <authorList>
            <consortium name="Genoscope - CEA"/>
            <person name="William W."/>
        </authorList>
    </citation>
    <scope>NUCLEOTIDE SEQUENCE [LARGE SCALE GENOMIC DNA]</scope>
</reference>
<accession>A0ABN8NWU1</accession>
<evidence type="ECO:0000313" key="2">
    <source>
        <dbReference type="Proteomes" id="UP001159405"/>
    </source>
</evidence>
<organism evidence="1 2">
    <name type="scientific">Porites lobata</name>
    <dbReference type="NCBI Taxonomy" id="104759"/>
    <lineage>
        <taxon>Eukaryota</taxon>
        <taxon>Metazoa</taxon>
        <taxon>Cnidaria</taxon>
        <taxon>Anthozoa</taxon>
        <taxon>Hexacorallia</taxon>
        <taxon>Scleractinia</taxon>
        <taxon>Fungiina</taxon>
        <taxon>Poritidae</taxon>
        <taxon>Porites</taxon>
    </lineage>
</organism>
<protein>
    <submittedName>
        <fullName evidence="1">Uncharacterized protein</fullName>
    </submittedName>
</protein>
<comment type="caution">
    <text evidence="1">The sequence shown here is derived from an EMBL/GenBank/DDBJ whole genome shotgun (WGS) entry which is preliminary data.</text>
</comment>
<gene>
    <name evidence="1" type="ORF">PLOB_00031967</name>
</gene>
<sequence>MPSQNATDVYRLKCGFAPYALNQLDCTLFQPSNENRIYYPTDEDYHLIPGDMAVNPGTEDGILSGDAWWFPQVSRGLATTKTSNGCHVPGF</sequence>
<proteinExistence type="predicted"/>
<dbReference type="EMBL" id="CALNXK010000041">
    <property type="protein sequence ID" value="CAH3125301.1"/>
    <property type="molecule type" value="Genomic_DNA"/>
</dbReference>
<evidence type="ECO:0000313" key="1">
    <source>
        <dbReference type="EMBL" id="CAH3125301.1"/>
    </source>
</evidence>
<dbReference type="Proteomes" id="UP001159405">
    <property type="component" value="Unassembled WGS sequence"/>
</dbReference>
<name>A0ABN8NWU1_9CNID</name>
<keyword evidence="2" id="KW-1185">Reference proteome</keyword>